<reference evidence="7" key="1">
    <citation type="submission" date="2023-09" db="UniProtKB">
        <authorList>
            <consortium name="Ensembl"/>
        </authorList>
    </citation>
    <scope>IDENTIFICATION</scope>
</reference>
<evidence type="ECO:0000313" key="8">
    <source>
        <dbReference type="Proteomes" id="UP000695023"/>
    </source>
</evidence>
<feature type="domain" description="Ig-like" evidence="6">
    <location>
        <begin position="439"/>
        <end position="516"/>
    </location>
</feature>
<dbReference type="CDD" id="cd00096">
    <property type="entry name" value="Ig"/>
    <property type="match status" value="1"/>
</dbReference>
<dbReference type="GeneID" id="102209069"/>
<dbReference type="RefSeq" id="XP_005732581.1">
    <property type="nucleotide sequence ID" value="XM_005732524.1"/>
</dbReference>
<feature type="domain" description="Ig-like" evidence="6">
    <location>
        <begin position="532"/>
        <end position="618"/>
    </location>
</feature>
<feature type="domain" description="Ig-like" evidence="6">
    <location>
        <begin position="350"/>
        <end position="432"/>
    </location>
</feature>
<gene>
    <name evidence="9 10" type="primary">LOC102209069</name>
</gene>
<accession>A0A3B4GGS7</accession>
<dbReference type="GO" id="GO:0004888">
    <property type="term" value="F:transmembrane signaling receptor activity"/>
    <property type="evidence" value="ECO:0007669"/>
    <property type="project" value="TreeGrafter"/>
</dbReference>
<evidence type="ECO:0000313" key="9">
    <source>
        <dbReference type="RefSeq" id="XP_005732580.1"/>
    </source>
</evidence>
<dbReference type="OrthoDB" id="10012075at2759"/>
<keyword evidence="4" id="KW-0812">Transmembrane</keyword>
<sequence>MSQLRHPVSTCATRAAQWKMWLFKVFSVIYAVAVCASEDNDATTYNPTESESTAPPPFEPPVPVLERTSSWSDVFSSEKVVLECKATSSSELIITWKKDGSPLGSGPNPSPSPDKSVLTITVSSSQDAGYYTCVVEGKKKPSQTKESGPVEIKVIDPPTPGLQLQTAWKDVFEGEAVEFRCHVVSSTPGWTFTWHRNKQQLQNNPVEIINGDGSSLKINPVRQTHKGSYTCKAHLTSRGVNSGFSSEVMIQVSAEKPTLTLTRDPEYDVMFAGEAVTFSCAISVQSAWTYLWYKDGSKVTESSDKLKVQIRGTADQGSYTCKATRGQNPAFITDSSAAKQFKVQQNKPKPTITQQPDAKKLYVGENMSFECKVENSDGWSYDWYKDEASIPNNSNSLKMKGLALLNGGVYKCKAKRDKTGFNTELSDQRTVQISEIPVPTLKLVTKWPDVFPTESVNMSCEMQKDSADWTYAFYRDGTEVQHYNSDKDRNLSITSASTSDGGNYSCSGKLKSRDVYSTKGSPLNLHVYDAKPTVTLEQNPAHNLMHSEDSVSFNCHVNVSSGWTYWFVLPDGSELDLSVSKHNITSVATKDSGSYKCKVSRGTERVFDSSYSNKIKLSVEERPKASIVLLTGWSDVFSTDSLSLKCEVKESTHNWMHYTWFKEGERIDSFNVTHTVTPSNDPDQSTYTCCAHADERPLYSKSSDSFKTKNLLLKRRVLLSISGCIVFGIAAVLIGCVALRVFRKPNGRDDKMEEVNLFPTMAELKITDVPCPLVEYITDASLNAPAKEEEEENGTVCSETTPLPITKQEDQAATTDNQETTETNGGLSSFLK</sequence>
<dbReference type="InterPro" id="IPR036179">
    <property type="entry name" value="Ig-like_dom_sf"/>
</dbReference>
<evidence type="ECO:0000259" key="6">
    <source>
        <dbReference type="PROSITE" id="PS50835"/>
    </source>
</evidence>
<organism evidence="7">
    <name type="scientific">Pundamilia nyererei</name>
    <dbReference type="NCBI Taxonomy" id="303518"/>
    <lineage>
        <taxon>Eukaryota</taxon>
        <taxon>Metazoa</taxon>
        <taxon>Chordata</taxon>
        <taxon>Craniata</taxon>
        <taxon>Vertebrata</taxon>
        <taxon>Euteleostomi</taxon>
        <taxon>Actinopterygii</taxon>
        <taxon>Neopterygii</taxon>
        <taxon>Teleostei</taxon>
        <taxon>Neoteleostei</taxon>
        <taxon>Acanthomorphata</taxon>
        <taxon>Ovalentaria</taxon>
        <taxon>Cichlomorphae</taxon>
        <taxon>Cichliformes</taxon>
        <taxon>Cichlidae</taxon>
        <taxon>African cichlids</taxon>
        <taxon>Pseudocrenilabrinae</taxon>
        <taxon>Haplochromini</taxon>
        <taxon>Pundamilia</taxon>
    </lineage>
</organism>
<feature type="signal peptide" evidence="5">
    <location>
        <begin position="1"/>
        <end position="36"/>
    </location>
</feature>
<keyword evidence="2" id="KW-1015">Disulfide bond</keyword>
<dbReference type="InterPro" id="IPR003598">
    <property type="entry name" value="Ig_sub2"/>
</dbReference>
<dbReference type="InterPro" id="IPR013783">
    <property type="entry name" value="Ig-like_fold"/>
</dbReference>
<dbReference type="Gene3D" id="2.60.40.10">
    <property type="entry name" value="Immunoglobulins"/>
    <property type="match status" value="7"/>
</dbReference>
<dbReference type="Ensembl" id="ENSPNYT00000022676.1">
    <property type="protein sequence ID" value="ENSPNYP00000022135.1"/>
    <property type="gene ID" value="ENSPNYG00000016739.1"/>
</dbReference>
<name>A0A3B4GGS7_9CICH</name>
<evidence type="ECO:0000313" key="10">
    <source>
        <dbReference type="RefSeq" id="XP_005732581.1"/>
    </source>
</evidence>
<reference evidence="9 10" key="2">
    <citation type="submission" date="2025-04" db="UniProtKB">
        <authorList>
            <consortium name="RefSeq"/>
        </authorList>
    </citation>
    <scope>IDENTIFICATION</scope>
</reference>
<dbReference type="GO" id="GO:0009897">
    <property type="term" value="C:external side of plasma membrane"/>
    <property type="evidence" value="ECO:0007669"/>
    <property type="project" value="TreeGrafter"/>
</dbReference>
<dbReference type="PANTHER" id="PTHR11481:SF60">
    <property type="entry name" value="IG-LIKE DOMAIN-CONTAINING PROTEIN"/>
    <property type="match status" value="1"/>
</dbReference>
<feature type="domain" description="Ig-like" evidence="6">
    <location>
        <begin position="257"/>
        <end position="333"/>
    </location>
</feature>
<dbReference type="AlphaFoldDB" id="A0A3B4GGS7"/>
<keyword evidence="1 5" id="KW-0732">Signal</keyword>
<dbReference type="InterPro" id="IPR003599">
    <property type="entry name" value="Ig_sub"/>
</dbReference>
<keyword evidence="4" id="KW-1133">Transmembrane helix</keyword>
<feature type="region of interest" description="Disordered" evidence="3">
    <location>
        <begin position="784"/>
        <end position="832"/>
    </location>
</feature>
<dbReference type="PROSITE" id="PS50835">
    <property type="entry name" value="IG_LIKE"/>
    <property type="match status" value="7"/>
</dbReference>
<protein>
    <submittedName>
        <fullName evidence="7 9">Hemicentin-1-like</fullName>
    </submittedName>
</protein>
<dbReference type="SMART" id="SM00408">
    <property type="entry name" value="IGc2"/>
    <property type="match status" value="6"/>
</dbReference>
<dbReference type="GeneTree" id="ENSGT00940000165428"/>
<evidence type="ECO:0000256" key="1">
    <source>
        <dbReference type="ARBA" id="ARBA00022729"/>
    </source>
</evidence>
<evidence type="ECO:0000256" key="3">
    <source>
        <dbReference type="SAM" id="MobiDB-lite"/>
    </source>
</evidence>
<dbReference type="STRING" id="303518.ENSPNYP00000022135"/>
<dbReference type="PANTHER" id="PTHR11481">
    <property type="entry name" value="IMMUNOGLOBULIN FC RECEPTOR"/>
    <property type="match status" value="1"/>
</dbReference>
<keyword evidence="4" id="KW-0472">Membrane</keyword>
<evidence type="ECO:0000256" key="5">
    <source>
        <dbReference type="SAM" id="SignalP"/>
    </source>
</evidence>
<evidence type="ECO:0000256" key="2">
    <source>
        <dbReference type="ARBA" id="ARBA00023157"/>
    </source>
</evidence>
<evidence type="ECO:0000256" key="4">
    <source>
        <dbReference type="SAM" id="Phobius"/>
    </source>
</evidence>
<dbReference type="Pfam" id="PF13927">
    <property type="entry name" value="Ig_3"/>
    <property type="match status" value="5"/>
</dbReference>
<dbReference type="RefSeq" id="XP_005732580.1">
    <property type="nucleotide sequence ID" value="XM_005732523.2"/>
</dbReference>
<dbReference type="InterPro" id="IPR007110">
    <property type="entry name" value="Ig-like_dom"/>
</dbReference>
<dbReference type="Proteomes" id="UP000695023">
    <property type="component" value="Unplaced"/>
</dbReference>
<dbReference type="GO" id="GO:0007166">
    <property type="term" value="P:cell surface receptor signaling pathway"/>
    <property type="evidence" value="ECO:0007669"/>
    <property type="project" value="TreeGrafter"/>
</dbReference>
<feature type="domain" description="Ig-like" evidence="6">
    <location>
        <begin position="160"/>
        <end position="241"/>
    </location>
</feature>
<evidence type="ECO:0000313" key="7">
    <source>
        <dbReference type="Ensembl" id="ENSPNYP00000022135.1"/>
    </source>
</evidence>
<keyword evidence="8" id="KW-1185">Reference proteome</keyword>
<dbReference type="SMART" id="SM00409">
    <property type="entry name" value="IG"/>
    <property type="match status" value="7"/>
</dbReference>
<feature type="domain" description="Ig-like" evidence="6">
    <location>
        <begin position="60"/>
        <end position="151"/>
    </location>
</feature>
<proteinExistence type="predicted"/>
<dbReference type="InterPro" id="IPR050488">
    <property type="entry name" value="Ig_Fc_receptor"/>
</dbReference>
<feature type="transmembrane region" description="Helical" evidence="4">
    <location>
        <begin position="717"/>
        <end position="742"/>
    </location>
</feature>
<feature type="domain" description="Ig-like" evidence="6">
    <location>
        <begin position="623"/>
        <end position="699"/>
    </location>
</feature>
<feature type="compositionally biased region" description="Polar residues" evidence="3">
    <location>
        <begin position="811"/>
        <end position="832"/>
    </location>
</feature>
<dbReference type="SUPFAM" id="SSF48726">
    <property type="entry name" value="Immunoglobulin"/>
    <property type="match status" value="7"/>
</dbReference>
<dbReference type="GO" id="GO:0006955">
    <property type="term" value="P:immune response"/>
    <property type="evidence" value="ECO:0007669"/>
    <property type="project" value="TreeGrafter"/>
</dbReference>
<feature type="chain" id="PRO_5044590467" evidence="5">
    <location>
        <begin position="37"/>
        <end position="832"/>
    </location>
</feature>